<dbReference type="InterPro" id="IPR008939">
    <property type="entry name" value="Lytic_TGlycosylase_superhlx_U"/>
</dbReference>
<dbReference type="RefSeq" id="WP_166315033.1">
    <property type="nucleotide sequence ID" value="NZ_WOTH01000013.1"/>
</dbReference>
<dbReference type="SUPFAM" id="SSF53955">
    <property type="entry name" value="Lysozyme-like"/>
    <property type="match status" value="1"/>
</dbReference>
<proteinExistence type="inferred from homology"/>
<dbReference type="PROSITE" id="PS51257">
    <property type="entry name" value="PROKAR_LIPOPROTEIN"/>
    <property type="match status" value="1"/>
</dbReference>
<dbReference type="Proteomes" id="UP000597459">
    <property type="component" value="Unassembled WGS sequence"/>
</dbReference>
<dbReference type="InterPro" id="IPR023346">
    <property type="entry name" value="Lysozyme-like_dom_sf"/>
</dbReference>
<evidence type="ECO:0000256" key="3">
    <source>
        <dbReference type="ARBA" id="ARBA00022729"/>
    </source>
</evidence>
<dbReference type="PANTHER" id="PTHR37423:SF2">
    <property type="entry name" value="MEMBRANE-BOUND LYTIC MUREIN TRANSGLYCOSYLASE C"/>
    <property type="match status" value="1"/>
</dbReference>
<evidence type="ECO:0000313" key="6">
    <source>
        <dbReference type="EMBL" id="NHO53931.1"/>
    </source>
</evidence>
<dbReference type="InterPro" id="IPR000189">
    <property type="entry name" value="Transglyc_AS"/>
</dbReference>
<keyword evidence="3 4" id="KW-0732">Signal</keyword>
<dbReference type="GO" id="GO:0016020">
    <property type="term" value="C:membrane"/>
    <property type="evidence" value="ECO:0007669"/>
    <property type="project" value="InterPro"/>
</dbReference>
<dbReference type="GO" id="GO:0004553">
    <property type="term" value="F:hydrolase activity, hydrolyzing O-glycosyl compounds"/>
    <property type="evidence" value="ECO:0007669"/>
    <property type="project" value="InterPro"/>
</dbReference>
<comment type="similarity">
    <text evidence="2">Belongs to the virb1 family.</text>
</comment>
<accession>A0A967ED46</accession>
<evidence type="ECO:0000256" key="4">
    <source>
        <dbReference type="SAM" id="SignalP"/>
    </source>
</evidence>
<organism evidence="6 7">
    <name type="scientific">Acetobacter estunensis</name>
    <dbReference type="NCBI Taxonomy" id="104097"/>
    <lineage>
        <taxon>Bacteria</taxon>
        <taxon>Pseudomonadati</taxon>
        <taxon>Pseudomonadota</taxon>
        <taxon>Alphaproteobacteria</taxon>
        <taxon>Acetobacterales</taxon>
        <taxon>Acetobacteraceae</taxon>
        <taxon>Acetobacter</taxon>
    </lineage>
</organism>
<dbReference type="Gene3D" id="1.25.20.10">
    <property type="entry name" value="Bacterial muramidases"/>
    <property type="match status" value="1"/>
</dbReference>
<dbReference type="InterPro" id="IPR008258">
    <property type="entry name" value="Transglycosylase_SLT_dom_1"/>
</dbReference>
<dbReference type="AlphaFoldDB" id="A0A967ED46"/>
<sequence>MKPSRRSLALTCVLTLSACAPSSATSTAPPQTWPQPQQAAAKGPVDDVAARLTTWLRLVGPNASTIPARDYANFLTTRPVWPRWAVIRARYEHALVNEPDDSVAADLCRAEPPKTAPALLRCVSIAGGMDAFREAGRAAWRNGNDGPQDAAAVKDTFGPALTADDNWARFQREIRNGHLTAAAATMSSLDPDRAALAQAELAFRRNDSTAESLLAAVPERYADDSSLILAHARWLAKNQRLDDALALWKQRGFDAESRAAPAEQGHFWRERDALARALLAQNRPGDALTMANDPTHIEGRQRSDSAFLSGWIALRALHDPQQADSFFRELAASPSLNTHAGGFYWLGRARLEANDMAAARADWQQAALQPQTFYGQMALARLSDSGNALLAPARVPDALQSAIRQWFAAEAHNEHDPTAVSVRLDGSDLARAAQILVSWNDRTHARDFLRVLFVQDTDPQDREALAVLAQRVGLPDIGVSVARAASRTGTALPDYGWPAPYRPPGSTLPDGLVPSLMRQESNFDPDAVSPSNAIGLMQLLPATAQETAHSIGLGPVSIAALHDPGLNMQLGTAYLSKVATRFDGVVPYAAAGYNAGPHRVSQWLEERGDPARTGADQDTLIDWIEQIPTEETRNYVKRVWEGIAVYASRPKG</sequence>
<evidence type="ECO:0000256" key="2">
    <source>
        <dbReference type="ARBA" id="ARBA00009387"/>
    </source>
</evidence>
<dbReference type="GO" id="GO:0000270">
    <property type="term" value="P:peptidoglycan metabolic process"/>
    <property type="evidence" value="ECO:0007669"/>
    <property type="project" value="InterPro"/>
</dbReference>
<name>A0A967ED46_9PROT</name>
<dbReference type="PANTHER" id="PTHR37423">
    <property type="entry name" value="SOLUBLE LYTIC MUREIN TRANSGLYCOSYLASE-RELATED"/>
    <property type="match status" value="1"/>
</dbReference>
<gene>
    <name evidence="6" type="ORF">GOB87_08170</name>
</gene>
<dbReference type="EMBL" id="WOTH01000013">
    <property type="protein sequence ID" value="NHO53931.1"/>
    <property type="molecule type" value="Genomic_DNA"/>
</dbReference>
<comment type="similarity">
    <text evidence="1">Belongs to the transglycosylase Slt family.</text>
</comment>
<protein>
    <submittedName>
        <fullName evidence="6">Transglycosylase SLT domain-containing protein</fullName>
    </submittedName>
</protein>
<dbReference type="Gene3D" id="1.10.530.10">
    <property type="match status" value="1"/>
</dbReference>
<dbReference type="SUPFAM" id="SSF48435">
    <property type="entry name" value="Bacterial muramidases"/>
    <property type="match status" value="1"/>
</dbReference>
<dbReference type="Pfam" id="PF01464">
    <property type="entry name" value="SLT"/>
    <property type="match status" value="1"/>
</dbReference>
<evidence type="ECO:0000259" key="5">
    <source>
        <dbReference type="Pfam" id="PF01464"/>
    </source>
</evidence>
<feature type="signal peptide" evidence="4">
    <location>
        <begin position="1"/>
        <end position="24"/>
    </location>
</feature>
<reference evidence="6" key="1">
    <citation type="submission" date="2019-11" db="EMBL/GenBank/DDBJ databases">
        <title>Description of new Acetobacter species.</title>
        <authorList>
            <person name="Cleenwerck I."/>
            <person name="Sombolestani A.S."/>
        </authorList>
    </citation>
    <scope>NUCLEOTIDE SEQUENCE</scope>
    <source>
        <strain evidence="6">LMG 1626</strain>
    </source>
</reference>
<dbReference type="GO" id="GO:0008933">
    <property type="term" value="F:peptidoglycan lytic transglycosylase activity"/>
    <property type="evidence" value="ECO:0007669"/>
    <property type="project" value="InterPro"/>
</dbReference>
<dbReference type="CDD" id="cd13401">
    <property type="entry name" value="Slt70-like"/>
    <property type="match status" value="1"/>
</dbReference>
<keyword evidence="7" id="KW-1185">Reference proteome</keyword>
<feature type="domain" description="Transglycosylase SLT" evidence="5">
    <location>
        <begin position="510"/>
        <end position="610"/>
    </location>
</feature>
<dbReference type="GO" id="GO:0042597">
    <property type="term" value="C:periplasmic space"/>
    <property type="evidence" value="ECO:0007669"/>
    <property type="project" value="InterPro"/>
</dbReference>
<dbReference type="PROSITE" id="PS00922">
    <property type="entry name" value="TRANSGLYCOSYLASE"/>
    <property type="match status" value="1"/>
</dbReference>
<feature type="chain" id="PRO_5036845612" evidence="4">
    <location>
        <begin position="25"/>
        <end position="652"/>
    </location>
</feature>
<evidence type="ECO:0000313" key="7">
    <source>
        <dbReference type="Proteomes" id="UP000597459"/>
    </source>
</evidence>
<comment type="caution">
    <text evidence="6">The sequence shown here is derived from an EMBL/GenBank/DDBJ whole genome shotgun (WGS) entry which is preliminary data.</text>
</comment>
<evidence type="ECO:0000256" key="1">
    <source>
        <dbReference type="ARBA" id="ARBA00007734"/>
    </source>
</evidence>